<proteinExistence type="predicted"/>
<dbReference type="PROSITE" id="PS51554">
    <property type="entry name" value="PFL"/>
    <property type="match status" value="1"/>
</dbReference>
<organism evidence="6 8">
    <name type="scientific">[Clostridium] leptum DSM 753</name>
    <dbReference type="NCBI Taxonomy" id="428125"/>
    <lineage>
        <taxon>Bacteria</taxon>
        <taxon>Bacillati</taxon>
        <taxon>Bacillota</taxon>
        <taxon>Clostridia</taxon>
        <taxon>Eubacteriales</taxon>
        <taxon>Oscillospiraceae</taxon>
        <taxon>Oscillospiraceae incertae sedis</taxon>
    </lineage>
</organism>
<accession>A7VUT3</accession>
<reference evidence="7 9" key="3">
    <citation type="submission" date="2017-07" db="EMBL/GenBank/DDBJ databases">
        <title>Prevalence of linear plasmids in Cutibacterium (Propionibacterium) acnes isolates obtained from prostatic tissue.</title>
        <authorList>
            <person name="Davidsson S."/>
            <person name="Carlsson J."/>
            <person name="Molling P."/>
            <person name="Andren O."/>
            <person name="Andersson S.-O."/>
            <person name="Brzuszkiewicz E."/>
            <person name="Poehlein A."/>
            <person name="Al-Zeer M."/>
            <person name="Brinkmann V."/>
            <person name="Scavenius C."/>
            <person name="Nazipi S."/>
            <person name="Soderquist B."/>
            <person name="Bruggemann H."/>
        </authorList>
    </citation>
    <scope>NUCLEOTIDE SEQUENCE [LARGE SCALE GENOMIC DNA]</scope>
    <source>
        <strain evidence="7 9">DSM 753</strain>
    </source>
</reference>
<sequence>MVNRINIFKPDTPMGYDDRIRILKQRKLEETQAKSKMKVYQDGDDYGSIPAPENYQFHCIPNHENGSWYGYDGWSKNFHKLMSEHPVYIDPVDAFSCRWMFSMIWFEEKSPEKGLHWNPNFSYDYLKPEQELYGIISGIGSDAHFGGDYQLGLSLGWGGLLEKLAFYRKKHPEHAEFYDAEELVIRGIQNWISRAIAEGERMAEAERHPVLKENLRQMARVNRNILNGAPKTMREACQWVCWFNMASRTYNRDGAGFQLDEVLKRYYDADLEAGRITRDEAVFYIACLLLNDPHYYQIGGTDENGEPLLSEFSYMVLEGADKLDSACNITVRVDKNIDRKFLHKAVDYLFKNKNGWPRFSGDEALNRGFMRLGYPESLARRRIAVGCHWMSLPGLEYCLNDCVKINSAKVFEVALDEMMSQEGPYSTERLWELYQKHMARAVEVTAEGVAFHLKYQQYNEPELMLNLISHGPVEKGLDMTCGGAMYYNMCMDGAAIATVADSFGALQQRVEEEKRIDWQALYHHLKTDFQDEGGELVRQMLSHSPRYGGGNTISDQWAVRISNSYSEQVRAVSEKYPGCEFIPGWFSWSNTIVLGKQVGATPNGRHSFEPINHGANPHPGFRKDGALTAMSNSICAVQPGYGNTAPVQLELDPGMGRGDEAVQKIADYILTLFEQGATLLNINIVNGQQILEADKDPSKYPDLVVRVTGFTAYFCSLTPEFRKLVVDRILIQGGA</sequence>
<keyword evidence="9" id="KW-1185">Reference proteome</keyword>
<dbReference type="PANTHER" id="PTHR43641:SF2">
    <property type="entry name" value="DEHYDRATASE YBIW-RELATED"/>
    <property type="match status" value="1"/>
</dbReference>
<dbReference type="GO" id="GO:0016740">
    <property type="term" value="F:transferase activity"/>
    <property type="evidence" value="ECO:0007669"/>
    <property type="project" value="UniProtKB-KW"/>
</dbReference>
<evidence type="ECO:0000313" key="6">
    <source>
        <dbReference type="EMBL" id="EDO60733.1"/>
    </source>
</evidence>
<dbReference type="AlphaFoldDB" id="A7VUT3"/>
<evidence type="ECO:0000313" key="9">
    <source>
        <dbReference type="Proteomes" id="UP000220611"/>
    </source>
</evidence>
<keyword evidence="7" id="KW-0808">Transferase</keyword>
<evidence type="ECO:0000313" key="8">
    <source>
        <dbReference type="Proteomes" id="UP000003490"/>
    </source>
</evidence>
<keyword evidence="6" id="KW-0670">Pyruvate</keyword>
<keyword evidence="2 6" id="KW-0456">Lyase</keyword>
<dbReference type="Pfam" id="PF02901">
    <property type="entry name" value="PFL-like"/>
    <property type="match status" value="1"/>
</dbReference>
<dbReference type="InterPro" id="IPR051215">
    <property type="entry name" value="GRE"/>
</dbReference>
<gene>
    <name evidence="7" type="ORF">CH238_06865</name>
    <name evidence="6" type="ORF">CLOLEP_02330</name>
</gene>
<evidence type="ECO:0000259" key="4">
    <source>
        <dbReference type="PROSITE" id="PS51149"/>
    </source>
</evidence>
<dbReference type="InterPro" id="IPR004184">
    <property type="entry name" value="PFL_dom"/>
</dbReference>
<dbReference type="SUPFAM" id="SSF51998">
    <property type="entry name" value="PFL-like glycyl radical enzymes"/>
    <property type="match status" value="1"/>
</dbReference>
<dbReference type="PANTHER" id="PTHR43641">
    <property type="entry name" value="FORMATE ACETYLTRANSFERASE 3-RELATED"/>
    <property type="match status" value="1"/>
</dbReference>
<dbReference type="Proteomes" id="UP000003490">
    <property type="component" value="Unassembled WGS sequence"/>
</dbReference>
<dbReference type="EMBL" id="ABCB02000019">
    <property type="protein sequence ID" value="EDO60733.1"/>
    <property type="molecule type" value="Genomic_DNA"/>
</dbReference>
<dbReference type="Gene3D" id="3.20.70.20">
    <property type="match status" value="1"/>
</dbReference>
<dbReference type="HOGENOM" id="CLU_376298_0_0_9"/>
<evidence type="ECO:0000259" key="5">
    <source>
        <dbReference type="PROSITE" id="PS51554"/>
    </source>
</evidence>
<dbReference type="eggNOG" id="COG1882">
    <property type="taxonomic scope" value="Bacteria"/>
</dbReference>
<name>A7VUT3_9FIRM</name>
<dbReference type="EMBL" id="NOXF01000004">
    <property type="protein sequence ID" value="PEQ24679.1"/>
    <property type="molecule type" value="Genomic_DNA"/>
</dbReference>
<protein>
    <submittedName>
        <fullName evidence="7">Formate acetyltransferase</fullName>
    </submittedName>
    <submittedName>
        <fullName evidence="6">Pyruvate formate lyase</fullName>
    </submittedName>
</protein>
<feature type="domain" description="Glycine radical" evidence="4">
    <location>
        <begin position="613"/>
        <end position="734"/>
    </location>
</feature>
<dbReference type="PROSITE" id="PS51149">
    <property type="entry name" value="GLY_RADICAL_2"/>
    <property type="match status" value="1"/>
</dbReference>
<dbReference type="GO" id="GO:0016829">
    <property type="term" value="F:lyase activity"/>
    <property type="evidence" value="ECO:0007669"/>
    <property type="project" value="UniProtKB-KW"/>
</dbReference>
<reference evidence="6 8" key="1">
    <citation type="submission" date="2007-08" db="EMBL/GenBank/DDBJ databases">
        <title>Draft genome sequence of Clostridium leptum (DSM 753).</title>
        <authorList>
            <person name="Sudarsanam P."/>
            <person name="Ley R."/>
            <person name="Guruge J."/>
            <person name="Turnbaugh P.J."/>
            <person name="Mahowald M."/>
            <person name="Liep D."/>
            <person name="Gordon J."/>
        </authorList>
    </citation>
    <scope>NUCLEOTIDE SEQUENCE [LARGE SCALE GENOMIC DNA]</scope>
    <source>
        <strain evidence="6 8">DSM 753</strain>
    </source>
</reference>
<keyword evidence="1 3" id="KW-0556">Organic radical</keyword>
<evidence type="ECO:0000256" key="2">
    <source>
        <dbReference type="ARBA" id="ARBA00023239"/>
    </source>
</evidence>
<dbReference type="Proteomes" id="UP000220611">
    <property type="component" value="Unassembled WGS sequence"/>
</dbReference>
<evidence type="ECO:0000256" key="1">
    <source>
        <dbReference type="ARBA" id="ARBA00022818"/>
    </source>
</evidence>
<evidence type="ECO:0000256" key="3">
    <source>
        <dbReference type="PROSITE-ProRule" id="PRU00493"/>
    </source>
</evidence>
<dbReference type="Pfam" id="PF01228">
    <property type="entry name" value="Gly_radical"/>
    <property type="match status" value="1"/>
</dbReference>
<dbReference type="InterPro" id="IPR001150">
    <property type="entry name" value="Gly_radical"/>
</dbReference>
<dbReference type="GO" id="GO:0005829">
    <property type="term" value="C:cytosol"/>
    <property type="evidence" value="ECO:0007669"/>
    <property type="project" value="TreeGrafter"/>
</dbReference>
<feature type="modified residue" description="Glycine radical" evidence="3">
    <location>
        <position position="709"/>
    </location>
</feature>
<feature type="domain" description="PFL" evidence="5">
    <location>
        <begin position="1"/>
        <end position="606"/>
    </location>
</feature>
<reference evidence="6 8" key="2">
    <citation type="submission" date="2007-08" db="EMBL/GenBank/DDBJ databases">
        <authorList>
            <person name="Fulton L."/>
            <person name="Clifton S."/>
            <person name="Fulton B."/>
            <person name="Xu J."/>
            <person name="Minx P."/>
            <person name="Pepin K.H."/>
            <person name="Johnson M."/>
            <person name="Thiruvilangam P."/>
            <person name="Bhonagiri V."/>
            <person name="Nash W.E."/>
            <person name="Wang C."/>
            <person name="Mardis E.R."/>
            <person name="Wilson R.K."/>
        </authorList>
    </citation>
    <scope>NUCLEOTIDE SEQUENCE [LARGE SCALE GENOMIC DNA]</scope>
    <source>
        <strain evidence="6 8">DSM 753</strain>
    </source>
</reference>
<evidence type="ECO:0000313" key="7">
    <source>
        <dbReference type="EMBL" id="PEQ24679.1"/>
    </source>
</evidence>
<comment type="caution">
    <text evidence="6">The sequence shown here is derived from an EMBL/GenBank/DDBJ whole genome shotgun (WGS) entry which is preliminary data.</text>
</comment>